<dbReference type="InterPro" id="IPR052714">
    <property type="entry name" value="MFS_Exporter"/>
</dbReference>
<dbReference type="PANTHER" id="PTHR23531">
    <property type="entry name" value="QUINOLENE RESISTANCE PROTEIN NORA"/>
    <property type="match status" value="1"/>
</dbReference>
<evidence type="ECO:0000256" key="2">
    <source>
        <dbReference type="ARBA" id="ARBA00022448"/>
    </source>
</evidence>
<evidence type="ECO:0000256" key="1">
    <source>
        <dbReference type="ARBA" id="ARBA00004651"/>
    </source>
</evidence>
<dbReference type="SUPFAM" id="SSF103473">
    <property type="entry name" value="MFS general substrate transporter"/>
    <property type="match status" value="1"/>
</dbReference>
<feature type="transmembrane region" description="Helical" evidence="6">
    <location>
        <begin position="138"/>
        <end position="159"/>
    </location>
</feature>
<dbReference type="InterPro" id="IPR036259">
    <property type="entry name" value="MFS_trans_sf"/>
</dbReference>
<dbReference type="InterPro" id="IPR020846">
    <property type="entry name" value="MFS_dom"/>
</dbReference>
<dbReference type="PROSITE" id="PS50850">
    <property type="entry name" value="MFS"/>
    <property type="match status" value="1"/>
</dbReference>
<proteinExistence type="predicted"/>
<feature type="transmembrane region" description="Helical" evidence="6">
    <location>
        <begin position="366"/>
        <end position="384"/>
    </location>
</feature>
<dbReference type="CDD" id="cd17489">
    <property type="entry name" value="MFS_YfcJ_like"/>
    <property type="match status" value="1"/>
</dbReference>
<evidence type="ECO:0000256" key="4">
    <source>
        <dbReference type="ARBA" id="ARBA00022989"/>
    </source>
</evidence>
<feature type="transmembrane region" description="Helical" evidence="6">
    <location>
        <begin position="79"/>
        <end position="96"/>
    </location>
</feature>
<dbReference type="RefSeq" id="WP_377279338.1">
    <property type="nucleotide sequence ID" value="NZ_JBHSGL010000005.1"/>
</dbReference>
<dbReference type="PROSITE" id="PS00217">
    <property type="entry name" value="SUGAR_TRANSPORT_2"/>
    <property type="match status" value="1"/>
</dbReference>
<evidence type="ECO:0000256" key="6">
    <source>
        <dbReference type="SAM" id="Phobius"/>
    </source>
</evidence>
<keyword evidence="3 6" id="KW-0812">Transmembrane</keyword>
<feature type="transmembrane region" description="Helical" evidence="6">
    <location>
        <begin position="242"/>
        <end position="261"/>
    </location>
</feature>
<keyword evidence="4 6" id="KW-1133">Transmembrane helix</keyword>
<organism evidence="8 9">
    <name type="scientific">Planococcus dechangensis</name>
    <dbReference type="NCBI Taxonomy" id="1176255"/>
    <lineage>
        <taxon>Bacteria</taxon>
        <taxon>Bacillati</taxon>
        <taxon>Bacillota</taxon>
        <taxon>Bacilli</taxon>
        <taxon>Bacillales</taxon>
        <taxon>Caryophanaceae</taxon>
        <taxon>Planococcus</taxon>
    </lineage>
</organism>
<evidence type="ECO:0000313" key="9">
    <source>
        <dbReference type="Proteomes" id="UP001595932"/>
    </source>
</evidence>
<feature type="transmembrane region" description="Helical" evidence="6">
    <location>
        <begin position="336"/>
        <end position="360"/>
    </location>
</feature>
<keyword evidence="9" id="KW-1185">Reference proteome</keyword>
<dbReference type="Gene3D" id="1.20.1250.20">
    <property type="entry name" value="MFS general substrate transporter like domains"/>
    <property type="match status" value="1"/>
</dbReference>
<dbReference type="EMBL" id="JBHSGL010000005">
    <property type="protein sequence ID" value="MFC4713637.1"/>
    <property type="molecule type" value="Genomic_DNA"/>
</dbReference>
<reference evidence="9" key="1">
    <citation type="journal article" date="2019" name="Int. J. Syst. Evol. Microbiol.">
        <title>The Global Catalogue of Microorganisms (GCM) 10K type strain sequencing project: providing services to taxonomists for standard genome sequencing and annotation.</title>
        <authorList>
            <consortium name="The Broad Institute Genomics Platform"/>
            <consortium name="The Broad Institute Genome Sequencing Center for Infectious Disease"/>
            <person name="Wu L."/>
            <person name="Ma J."/>
        </authorList>
    </citation>
    <scope>NUCLEOTIDE SEQUENCE [LARGE SCALE GENOMIC DNA]</scope>
    <source>
        <strain evidence="9">CGMCC 1.12151</strain>
    </source>
</reference>
<evidence type="ECO:0000256" key="5">
    <source>
        <dbReference type="ARBA" id="ARBA00023136"/>
    </source>
</evidence>
<dbReference type="Pfam" id="PF07690">
    <property type="entry name" value="MFS_1"/>
    <property type="match status" value="1"/>
</dbReference>
<feature type="transmembrane region" description="Helical" evidence="6">
    <location>
        <begin position="12"/>
        <end position="37"/>
    </location>
</feature>
<gene>
    <name evidence="8" type="ORF">ACFO5U_12215</name>
</gene>
<comment type="caution">
    <text evidence="8">The sequence shown here is derived from an EMBL/GenBank/DDBJ whole genome shotgun (WGS) entry which is preliminary data.</text>
</comment>
<feature type="transmembrane region" description="Helical" evidence="6">
    <location>
        <begin position="273"/>
        <end position="292"/>
    </location>
</feature>
<feature type="transmembrane region" description="Helical" evidence="6">
    <location>
        <begin position="165"/>
        <end position="186"/>
    </location>
</feature>
<evidence type="ECO:0000256" key="3">
    <source>
        <dbReference type="ARBA" id="ARBA00022692"/>
    </source>
</evidence>
<feature type="transmembrane region" description="Helical" evidence="6">
    <location>
        <begin position="108"/>
        <end position="126"/>
    </location>
</feature>
<feature type="transmembrane region" description="Helical" evidence="6">
    <location>
        <begin position="207"/>
        <end position="230"/>
    </location>
</feature>
<evidence type="ECO:0000313" key="8">
    <source>
        <dbReference type="EMBL" id="MFC4713637.1"/>
    </source>
</evidence>
<protein>
    <submittedName>
        <fullName evidence="8">MFS transporter</fullName>
    </submittedName>
</protein>
<accession>A0ABV9MCT9</accession>
<sequence>MSTNKPKLWTRDFVGVSIVHFLLLLVFYLLIVTMAVYAVDEYGASTSEAGLVTGIFILGALTGRLVIGRTLDMIGRKRALMLGSALFVGMTALYFLPLGLPFLMLNRFLHGATLGIASTAAGTIAAQIIPHTRKGEGIGYFSMSSTLGAAFGPFIGLMMSQWTSYNMIFAVCTAIALAALVLSRFVQVPPVEKPPASDQKSGFRLSNYLEANAVPIAIVMFMVALSYSSVLSFINFYANDKGLVEAASFFFLVYAIVILLTRPFTGRIMDLYGANYIMYPALVSLAAGLLLLSNADSSWSLLFAGALIGLGFGNMQSTTQAVAIKLTPPHRMGLATSTFFVAMDGGLGVGPYVLGFIIPFIGYSSLYGLLGIVVLVLIVPYYLLHGRKERAQRSASVH</sequence>
<dbReference type="InterPro" id="IPR011701">
    <property type="entry name" value="MFS"/>
</dbReference>
<dbReference type="PROSITE" id="PS00216">
    <property type="entry name" value="SUGAR_TRANSPORT_1"/>
    <property type="match status" value="1"/>
</dbReference>
<dbReference type="Proteomes" id="UP001595932">
    <property type="component" value="Unassembled WGS sequence"/>
</dbReference>
<dbReference type="InterPro" id="IPR005829">
    <property type="entry name" value="Sugar_transporter_CS"/>
</dbReference>
<name>A0ABV9MCT9_9BACL</name>
<feature type="transmembrane region" description="Helical" evidence="6">
    <location>
        <begin position="49"/>
        <end position="67"/>
    </location>
</feature>
<dbReference type="PANTHER" id="PTHR23531:SF2">
    <property type="entry name" value="PERMEASE"/>
    <property type="match status" value="1"/>
</dbReference>
<keyword evidence="5 6" id="KW-0472">Membrane</keyword>
<feature type="transmembrane region" description="Helical" evidence="6">
    <location>
        <begin position="298"/>
        <end position="315"/>
    </location>
</feature>
<comment type="subcellular location">
    <subcellularLocation>
        <location evidence="1">Cell membrane</location>
        <topology evidence="1">Multi-pass membrane protein</topology>
    </subcellularLocation>
</comment>
<feature type="domain" description="Major facilitator superfamily (MFS) profile" evidence="7">
    <location>
        <begin position="12"/>
        <end position="389"/>
    </location>
</feature>
<evidence type="ECO:0000259" key="7">
    <source>
        <dbReference type="PROSITE" id="PS50850"/>
    </source>
</evidence>
<keyword evidence="2" id="KW-0813">Transport</keyword>